<organism evidence="1 2">
    <name type="scientific">Flavobacterium panici</name>
    <dbReference type="NCBI Taxonomy" id="2654843"/>
    <lineage>
        <taxon>Bacteria</taxon>
        <taxon>Pseudomonadati</taxon>
        <taxon>Bacteroidota</taxon>
        <taxon>Flavobacteriia</taxon>
        <taxon>Flavobacteriales</taxon>
        <taxon>Flavobacteriaceae</taxon>
        <taxon>Flavobacterium</taxon>
    </lineage>
</organism>
<keyword evidence="2" id="KW-1185">Reference proteome</keyword>
<sequence length="121" mass="14170">MEIRKVTLLVINFILISCSSEKCKIEKINKNELGFYSGKSDILVKDKVSKINDTIFLSDFEEVIVDYSQITPLKHLECQNALIYNFNFKDDYIYLDLTYKKDFKILDITTSSLTYSKKFNI</sequence>
<evidence type="ECO:0000313" key="1">
    <source>
        <dbReference type="EMBL" id="CAC9974352.1"/>
    </source>
</evidence>
<reference evidence="1 2" key="1">
    <citation type="submission" date="2020-06" db="EMBL/GenBank/DDBJ databases">
        <authorList>
            <person name="Criscuolo A."/>
        </authorList>
    </citation>
    <scope>NUCLEOTIDE SEQUENCE [LARGE SCALE GENOMIC DNA]</scope>
    <source>
        <strain evidence="1">PXU-55</strain>
    </source>
</reference>
<dbReference type="EMBL" id="CAIJDE010000040">
    <property type="protein sequence ID" value="CAC9974352.1"/>
    <property type="molecule type" value="Genomic_DNA"/>
</dbReference>
<accession>A0A9N8J327</accession>
<proteinExistence type="predicted"/>
<dbReference type="AlphaFoldDB" id="A0A9N8J327"/>
<comment type="caution">
    <text evidence="1">The sequence shown here is derived from an EMBL/GenBank/DDBJ whole genome shotgun (WGS) entry which is preliminary data.</text>
</comment>
<evidence type="ECO:0008006" key="3">
    <source>
        <dbReference type="Google" id="ProtNLM"/>
    </source>
</evidence>
<evidence type="ECO:0000313" key="2">
    <source>
        <dbReference type="Proteomes" id="UP000533639"/>
    </source>
</evidence>
<protein>
    <recommendedName>
        <fullName evidence="3">Lipoprotein</fullName>
    </recommendedName>
</protein>
<gene>
    <name evidence="1" type="ORF">FLAPXU55_02049</name>
</gene>
<dbReference type="RefSeq" id="WP_180857573.1">
    <property type="nucleotide sequence ID" value="NZ_CAIJDE010000040.1"/>
</dbReference>
<name>A0A9N8J327_9FLAO</name>
<dbReference type="Proteomes" id="UP000533639">
    <property type="component" value="Unassembled WGS sequence"/>
</dbReference>
<dbReference type="PROSITE" id="PS51257">
    <property type="entry name" value="PROKAR_LIPOPROTEIN"/>
    <property type="match status" value="1"/>
</dbReference>